<name>A0ABT0KRI0_9GAMM</name>
<keyword evidence="4" id="KW-1185">Reference proteome</keyword>
<accession>A0ABT0KRI0</accession>
<dbReference type="EMBL" id="JAKIKU010000007">
    <property type="protein sequence ID" value="MCL1046465.1"/>
    <property type="molecule type" value="Genomic_DNA"/>
</dbReference>
<dbReference type="Proteomes" id="UP001202134">
    <property type="component" value="Unassembled WGS sequence"/>
</dbReference>
<evidence type="ECO:0000313" key="3">
    <source>
        <dbReference type="EMBL" id="MCL1046465.1"/>
    </source>
</evidence>
<feature type="compositionally biased region" description="Low complexity" evidence="1">
    <location>
        <begin position="107"/>
        <end position="132"/>
    </location>
</feature>
<dbReference type="RefSeq" id="WP_248956131.1">
    <property type="nucleotide sequence ID" value="NZ_JAKIKU010000007.1"/>
</dbReference>
<feature type="region of interest" description="Disordered" evidence="1">
    <location>
        <begin position="107"/>
        <end position="140"/>
    </location>
</feature>
<keyword evidence="2" id="KW-0812">Transmembrane</keyword>
<evidence type="ECO:0000256" key="2">
    <source>
        <dbReference type="SAM" id="Phobius"/>
    </source>
</evidence>
<sequence>MPKFSKTAIMTNLNTIILVGTLVLILALVNWQIFQKEQHIRHGELIYLELAPVDPRSLMQGDYMALRFQMSNDIRSALKLRQEELRKEEQVQEERAQEEQIQIEQNLTEAESSANSNDNSSANLSTSSATNEQAETDRQWRKLPNRDGYVVVSVDSRNIATYQALYDGQELAADEMRLQYRVRDGRIKFATNAFFFQEGHASVYEAAKYGEFRVNQQGEVLLTNMFDAELNKLEPLIAAEE</sequence>
<keyword evidence="2" id="KW-1133">Transmembrane helix</keyword>
<evidence type="ECO:0000256" key="1">
    <source>
        <dbReference type="SAM" id="MobiDB-lite"/>
    </source>
</evidence>
<proteinExistence type="predicted"/>
<dbReference type="InterPro" id="IPR025833">
    <property type="entry name" value="GDYXXLXY"/>
</dbReference>
<reference evidence="3 4" key="1">
    <citation type="submission" date="2022-01" db="EMBL/GenBank/DDBJ databases">
        <title>Whole genome-based taxonomy of the Shewanellaceae.</title>
        <authorList>
            <person name="Martin-Rodriguez A.J."/>
        </authorList>
    </citation>
    <scope>NUCLEOTIDE SEQUENCE [LARGE SCALE GENOMIC DNA]</scope>
    <source>
        <strain evidence="3 4">DSM 24955</strain>
    </source>
</reference>
<organism evidence="3 4">
    <name type="scientific">Shewanella electrodiphila</name>
    <dbReference type="NCBI Taxonomy" id="934143"/>
    <lineage>
        <taxon>Bacteria</taxon>
        <taxon>Pseudomonadati</taxon>
        <taxon>Pseudomonadota</taxon>
        <taxon>Gammaproteobacteria</taxon>
        <taxon>Alteromonadales</taxon>
        <taxon>Shewanellaceae</taxon>
        <taxon>Shewanella</taxon>
    </lineage>
</organism>
<dbReference type="Pfam" id="PF14345">
    <property type="entry name" value="GDYXXLXY"/>
    <property type="match status" value="1"/>
</dbReference>
<gene>
    <name evidence="3" type="ORF">L2737_14200</name>
</gene>
<evidence type="ECO:0000313" key="4">
    <source>
        <dbReference type="Proteomes" id="UP001202134"/>
    </source>
</evidence>
<keyword evidence="2" id="KW-0472">Membrane</keyword>
<feature type="transmembrane region" description="Helical" evidence="2">
    <location>
        <begin position="12"/>
        <end position="34"/>
    </location>
</feature>
<protein>
    <submittedName>
        <fullName evidence="3">GDYXXLXY domain-containing protein</fullName>
    </submittedName>
</protein>
<comment type="caution">
    <text evidence="3">The sequence shown here is derived from an EMBL/GenBank/DDBJ whole genome shotgun (WGS) entry which is preliminary data.</text>
</comment>